<keyword evidence="5" id="KW-1185">Reference proteome</keyword>
<feature type="region of interest" description="Disordered" evidence="1">
    <location>
        <begin position="299"/>
        <end position="350"/>
    </location>
</feature>
<evidence type="ECO:0000259" key="3">
    <source>
        <dbReference type="Pfam" id="PF20152"/>
    </source>
</evidence>
<dbReference type="PANTHER" id="PTHR40465">
    <property type="entry name" value="CHROMOSOME 1, WHOLE GENOME SHOTGUN SEQUENCE"/>
    <property type="match status" value="1"/>
</dbReference>
<feature type="transmembrane region" description="Helical" evidence="2">
    <location>
        <begin position="20"/>
        <end position="38"/>
    </location>
</feature>
<dbReference type="OrthoDB" id="2745105at2759"/>
<reference evidence="4" key="1">
    <citation type="submission" date="2020-05" db="EMBL/GenBank/DDBJ databases">
        <title>Mycena genomes resolve the evolution of fungal bioluminescence.</title>
        <authorList>
            <person name="Tsai I.J."/>
        </authorList>
    </citation>
    <scope>NUCLEOTIDE SEQUENCE</scope>
    <source>
        <strain evidence="4">171206Taipei</strain>
    </source>
</reference>
<feature type="transmembrane region" description="Helical" evidence="2">
    <location>
        <begin position="93"/>
        <end position="117"/>
    </location>
</feature>
<sequence>MSTHAPFDPTNTLGALEIGVLVSYCLFGVTSLQVYAYYAQPGFADDPRALKLLIGSVWLLELAHGICIGQVLYAYTIQYYGQPQRLLGMVPTGLALSVVVSGFITAIVQSFFAYRIFSLSAASARQRPLFRVLQGVALALWLSEAVYVVLSLAGTVLTFTVPSIQAFLERYRWLLFAPWVMNLVQDTTITASLVLLLLQTRSKGLDSTTAMVDQLVTWTIETGLITSLFSILNLVIYDRFRGTFIWVAIQVVKTRLFANSLMASLNSRAKLRALEVAAVDGNGLDTSANIAMTSVTFASDEDDDGLPGPGLPDRRRSRDPAGDRSLLDIDGEAPRPSHDNGGGPSVQTATPTNCILDGLVESYTRVEVFNFNRSTPGVNRA</sequence>
<evidence type="ECO:0000256" key="2">
    <source>
        <dbReference type="SAM" id="Phobius"/>
    </source>
</evidence>
<dbReference type="GeneID" id="59352376"/>
<dbReference type="EMBL" id="JACAZF010000015">
    <property type="protein sequence ID" value="KAF7290278.1"/>
    <property type="molecule type" value="Genomic_DNA"/>
</dbReference>
<dbReference type="InterPro" id="IPR045339">
    <property type="entry name" value="DUF6534"/>
</dbReference>
<proteinExistence type="predicted"/>
<feature type="domain" description="DUF6534" evidence="3">
    <location>
        <begin position="183"/>
        <end position="269"/>
    </location>
</feature>
<dbReference type="Pfam" id="PF20152">
    <property type="entry name" value="DUF6534"/>
    <property type="match status" value="1"/>
</dbReference>
<dbReference type="AlphaFoldDB" id="A0A8H6S0D3"/>
<keyword evidence="2" id="KW-0812">Transmembrane</keyword>
<keyword evidence="2" id="KW-0472">Membrane</keyword>
<feature type="compositionally biased region" description="Basic and acidic residues" evidence="1">
    <location>
        <begin position="312"/>
        <end position="338"/>
    </location>
</feature>
<dbReference type="Proteomes" id="UP000636479">
    <property type="component" value="Unassembled WGS sequence"/>
</dbReference>
<evidence type="ECO:0000256" key="1">
    <source>
        <dbReference type="SAM" id="MobiDB-lite"/>
    </source>
</evidence>
<feature type="transmembrane region" description="Helical" evidence="2">
    <location>
        <begin position="138"/>
        <end position="161"/>
    </location>
</feature>
<evidence type="ECO:0000313" key="4">
    <source>
        <dbReference type="EMBL" id="KAF7290278.1"/>
    </source>
</evidence>
<accession>A0A8H6S0D3</accession>
<dbReference type="PANTHER" id="PTHR40465:SF1">
    <property type="entry name" value="DUF6534 DOMAIN-CONTAINING PROTEIN"/>
    <property type="match status" value="1"/>
</dbReference>
<gene>
    <name evidence="4" type="ORF">MIND_01341600</name>
</gene>
<evidence type="ECO:0000313" key="5">
    <source>
        <dbReference type="Proteomes" id="UP000636479"/>
    </source>
</evidence>
<feature type="transmembrane region" description="Helical" evidence="2">
    <location>
        <begin position="173"/>
        <end position="198"/>
    </location>
</feature>
<comment type="caution">
    <text evidence="4">The sequence shown here is derived from an EMBL/GenBank/DDBJ whole genome shotgun (WGS) entry which is preliminary data.</text>
</comment>
<protein>
    <recommendedName>
        <fullName evidence="3">DUF6534 domain-containing protein</fullName>
    </recommendedName>
</protein>
<keyword evidence="2" id="KW-1133">Transmembrane helix</keyword>
<name>A0A8H6S0D3_9AGAR</name>
<feature type="transmembrane region" description="Helical" evidence="2">
    <location>
        <begin position="218"/>
        <end position="237"/>
    </location>
</feature>
<organism evidence="4 5">
    <name type="scientific">Mycena indigotica</name>
    <dbReference type="NCBI Taxonomy" id="2126181"/>
    <lineage>
        <taxon>Eukaryota</taxon>
        <taxon>Fungi</taxon>
        <taxon>Dikarya</taxon>
        <taxon>Basidiomycota</taxon>
        <taxon>Agaricomycotina</taxon>
        <taxon>Agaricomycetes</taxon>
        <taxon>Agaricomycetidae</taxon>
        <taxon>Agaricales</taxon>
        <taxon>Marasmiineae</taxon>
        <taxon>Mycenaceae</taxon>
        <taxon>Mycena</taxon>
    </lineage>
</organism>
<feature type="transmembrane region" description="Helical" evidence="2">
    <location>
        <begin position="50"/>
        <end position="73"/>
    </location>
</feature>
<dbReference type="RefSeq" id="XP_037213856.1">
    <property type="nucleotide sequence ID" value="XM_037369860.1"/>
</dbReference>